<dbReference type="AlphaFoldDB" id="A0AAD2D7B7"/>
<comment type="caution">
    <text evidence="2">The sequence shown here is derived from an EMBL/GenBank/DDBJ whole genome shotgun (WGS) entry which is preliminary data.</text>
</comment>
<dbReference type="EMBL" id="CAMPGE010024313">
    <property type="protein sequence ID" value="CAI2382163.1"/>
    <property type="molecule type" value="Genomic_DNA"/>
</dbReference>
<evidence type="ECO:0000313" key="3">
    <source>
        <dbReference type="Proteomes" id="UP001295684"/>
    </source>
</evidence>
<evidence type="ECO:0000256" key="1">
    <source>
        <dbReference type="SAM" id="MobiDB-lite"/>
    </source>
</evidence>
<protein>
    <submittedName>
        <fullName evidence="2">Uncharacterized protein</fullName>
    </submittedName>
</protein>
<organism evidence="2 3">
    <name type="scientific">Euplotes crassus</name>
    <dbReference type="NCBI Taxonomy" id="5936"/>
    <lineage>
        <taxon>Eukaryota</taxon>
        <taxon>Sar</taxon>
        <taxon>Alveolata</taxon>
        <taxon>Ciliophora</taxon>
        <taxon>Intramacronucleata</taxon>
        <taxon>Spirotrichea</taxon>
        <taxon>Hypotrichia</taxon>
        <taxon>Euplotida</taxon>
        <taxon>Euplotidae</taxon>
        <taxon>Moneuplotes</taxon>
    </lineage>
</organism>
<dbReference type="Proteomes" id="UP001295684">
    <property type="component" value="Unassembled WGS sequence"/>
</dbReference>
<evidence type="ECO:0000313" key="2">
    <source>
        <dbReference type="EMBL" id="CAI2382163.1"/>
    </source>
</evidence>
<proteinExistence type="predicted"/>
<gene>
    <name evidence="2" type="ORF">ECRASSUSDP1_LOCUS23631</name>
</gene>
<feature type="region of interest" description="Disordered" evidence="1">
    <location>
        <begin position="397"/>
        <end position="422"/>
    </location>
</feature>
<reference evidence="2" key="1">
    <citation type="submission" date="2023-07" db="EMBL/GenBank/DDBJ databases">
        <authorList>
            <consortium name="AG Swart"/>
            <person name="Singh M."/>
            <person name="Singh A."/>
            <person name="Seah K."/>
            <person name="Emmerich C."/>
        </authorList>
    </citation>
    <scope>NUCLEOTIDE SEQUENCE</scope>
    <source>
        <strain evidence="2">DP1</strain>
    </source>
</reference>
<accession>A0AAD2D7B7</accession>
<keyword evidence="3" id="KW-1185">Reference proteome</keyword>
<sequence>MNEERRTKIIFKTQDMKQDLRRKPNQRTRRPVCSMKLIKPCFRKAKRRFERTNRAALSFSSKNNGMQSPSSIKGKLYKNTPTIGLPRTGAVQHGTQSPIRQSSPNIQRSIEMKQIIDDTFYVKRIKYFEKMNKATPGIKGILALNSQMAESKVQRLTWEILMILKSPIYANINKIDKGDGNNSFKVNYIEHLEDPMDFNLRSITLKIPTLKNYVRRRSSKDTYTSSKNLGSQKDIQVGKFDQSKISQNLSMSSERINSCKNIPDQRAQYCHHDNSKIFLSDNNEMFGSGELDLGDDVREALNLKVMLYSGQDFTKTKEFQSKSKPVKSIKKHDLLKRRPQTTGNSTSGRICVQSSKIKKTFAKSQRRKRGSKAAHLVLNIPNRIVKHQQSVKKEMLNSSTIDGDMIKEKPPSPENDNQTRKKRLNEVKRLLKRLKSNPKPKIRRNQDLMIMKKPTIGRRRDKVFKGQKNSLLCKNKLTMGATELQNVQNKTMLLFSKPNLRSRMRNANELDLTGFKKRNSSAISQILVNDHIRGGTGDCKRRELTSSTKKARLIDEDIMSQESEEKLNQAFEKALEEANLRSPSRVTVYSDPKIIKQQEDQMKFTRKIQSKFIIKKGIKKRVLGFRENSIRLSQKGFHVFIPPPLQNISTPEVLSSVNEECTSKGCIDNQKDSLKDLNICVEDQSNHSQVEANVYLTQRYKNFNREPSYFSSQPVTRNPSKEKISGIPAGNLSMQEKEKMLNIASSHLDMSKEILYANNTNFVLGNPLEKDSLKGEQTKLAAKESEMCSFSDTSDEKPILRSVGTNVRLNVPFSFNPGDYKLPSQKE</sequence>
<name>A0AAD2D7B7_EUPCR</name>